<dbReference type="Pfam" id="PF02620">
    <property type="entry name" value="YceD"/>
    <property type="match status" value="1"/>
</dbReference>
<gene>
    <name evidence="1" type="ORF">FCN74_04470</name>
</gene>
<dbReference type="AlphaFoldDB" id="A0A4U5TTK4"/>
<accession>A0A4U5TTK4</accession>
<dbReference type="EMBL" id="SWMU01000001">
    <property type="protein sequence ID" value="TKS57710.1"/>
    <property type="molecule type" value="Genomic_DNA"/>
</dbReference>
<organism evidence="1 2">
    <name type="scientific">Mesohalobacter halotolerans</name>
    <dbReference type="NCBI Taxonomy" id="1883405"/>
    <lineage>
        <taxon>Bacteria</taxon>
        <taxon>Pseudomonadati</taxon>
        <taxon>Bacteroidota</taxon>
        <taxon>Flavobacteriia</taxon>
        <taxon>Flavobacteriales</taxon>
        <taxon>Flavobacteriaceae</taxon>
        <taxon>Mesohalobacter</taxon>
    </lineage>
</organism>
<evidence type="ECO:0000313" key="1">
    <source>
        <dbReference type="EMBL" id="TKS57710.1"/>
    </source>
</evidence>
<comment type="caution">
    <text evidence="1">The sequence shown here is derived from an EMBL/GenBank/DDBJ whole genome shotgun (WGS) entry which is preliminary data.</text>
</comment>
<dbReference type="OrthoDB" id="1524821at2"/>
<reference evidence="1 2" key="1">
    <citation type="submission" date="2019-04" db="EMBL/GenBank/DDBJ databases">
        <title>Psychroflexus halotolerans sp. nov., isolated from a marine solar saltern.</title>
        <authorList>
            <person name="Feng X."/>
        </authorList>
    </citation>
    <scope>NUCLEOTIDE SEQUENCE [LARGE SCALE GENOMIC DNA]</scope>
    <source>
        <strain evidence="1 2">WDS2C27</strain>
    </source>
</reference>
<keyword evidence="2" id="KW-1185">Reference proteome</keyword>
<dbReference type="InterPro" id="IPR003772">
    <property type="entry name" value="YceD"/>
</dbReference>
<proteinExistence type="predicted"/>
<dbReference type="Proteomes" id="UP000306552">
    <property type="component" value="Unassembled WGS sequence"/>
</dbReference>
<evidence type="ECO:0000313" key="2">
    <source>
        <dbReference type="Proteomes" id="UP000306552"/>
    </source>
</evidence>
<sequence>MLNLEDYAIRFVGLKEGEHQFEYKIDNTFFDEFDYQEFLKSDIQVDIYLVKKNTHLEFDFHIEGKVEVECDLTLEHFYLPIENSLSLVVKFGDEYKEINEELLIIPFGQDEIQIEQFIYECVVLALPSKKVHPGVEDGTLDSEILDKLNRHSINQKNTENPEIDPRWDKLKKLLKD</sequence>
<dbReference type="RefSeq" id="WP_138931411.1">
    <property type="nucleotide sequence ID" value="NZ_SWMU01000001.1"/>
</dbReference>
<protein>
    <submittedName>
        <fullName evidence="1">DUF177 domain-containing protein</fullName>
    </submittedName>
</protein>
<name>A0A4U5TTK4_9FLAO</name>